<dbReference type="OrthoDB" id="162563at2"/>
<reference evidence="2" key="1">
    <citation type="submission" date="2016-10" db="EMBL/GenBank/DDBJ databases">
        <authorList>
            <person name="Varghese N."/>
            <person name="Submissions S."/>
        </authorList>
    </citation>
    <scope>NUCLEOTIDE SEQUENCE [LARGE SCALE GENOMIC DNA]</scope>
    <source>
        <strain evidence="2">DSM 44654</strain>
    </source>
</reference>
<dbReference type="STRING" id="218821.SAMN05421837_107461"/>
<keyword evidence="2" id="KW-1185">Reference proteome</keyword>
<evidence type="ECO:0000313" key="2">
    <source>
        <dbReference type="Proteomes" id="UP000198878"/>
    </source>
</evidence>
<dbReference type="InterPro" id="IPR016888">
    <property type="entry name" value="UCP028498"/>
</dbReference>
<protein>
    <recommendedName>
        <fullName evidence="3">DUF2255 family protein</fullName>
    </recommendedName>
</protein>
<dbReference type="RefSeq" id="WP_086670905.1">
    <property type="nucleotide sequence ID" value="NZ_FNUJ01000007.1"/>
</dbReference>
<gene>
    <name evidence="1" type="ORF">SAMN05421837_107461</name>
</gene>
<dbReference type="Proteomes" id="UP000198878">
    <property type="component" value="Unassembled WGS sequence"/>
</dbReference>
<proteinExistence type="predicted"/>
<dbReference type="EMBL" id="FNUJ01000007">
    <property type="protein sequence ID" value="SEF34579.1"/>
    <property type="molecule type" value="Genomic_DNA"/>
</dbReference>
<sequence>MWSPDELVLLDTAQELEIAVERADGSSRPWTPIWVVCAGGQAYVRTWYRRDTGWFGDAVRSGRGRIRVPGLETDVTIEDLGAQATADIDTAYRTKYTGGTDAMVTPEAAATTLRLDPR</sequence>
<name>A0A1H5R8E2_9PSEU</name>
<evidence type="ECO:0000313" key="1">
    <source>
        <dbReference type="EMBL" id="SEF34579.1"/>
    </source>
</evidence>
<dbReference type="Pfam" id="PF10012">
    <property type="entry name" value="DUF2255"/>
    <property type="match status" value="1"/>
</dbReference>
<organism evidence="1 2">
    <name type="scientific">Amycolatopsis pretoriensis</name>
    <dbReference type="NCBI Taxonomy" id="218821"/>
    <lineage>
        <taxon>Bacteria</taxon>
        <taxon>Bacillati</taxon>
        <taxon>Actinomycetota</taxon>
        <taxon>Actinomycetes</taxon>
        <taxon>Pseudonocardiales</taxon>
        <taxon>Pseudonocardiaceae</taxon>
        <taxon>Amycolatopsis</taxon>
    </lineage>
</organism>
<accession>A0A1H5R8E2</accession>
<evidence type="ECO:0008006" key="3">
    <source>
        <dbReference type="Google" id="ProtNLM"/>
    </source>
</evidence>
<dbReference type="AlphaFoldDB" id="A0A1H5R8E2"/>